<keyword evidence="2" id="KW-1185">Reference proteome</keyword>
<dbReference type="AlphaFoldDB" id="A0A502BSC3"/>
<evidence type="ECO:0000313" key="2">
    <source>
        <dbReference type="Proteomes" id="UP000315388"/>
    </source>
</evidence>
<protein>
    <submittedName>
        <fullName evidence="1">Uncharacterized protein</fullName>
    </submittedName>
</protein>
<dbReference type="EMBL" id="VEWJ01000002">
    <property type="protein sequence ID" value="TPF76710.1"/>
    <property type="molecule type" value="Genomic_DNA"/>
</dbReference>
<sequence length="83" mass="9416">MKPEPKLLIALESIPHVIGERQFRTLCLALGIEEEIFRHKEYELSGLSREGYFARHVENKAASVVQARVADEIKPSRQPFAGL</sequence>
<proteinExistence type="predicted"/>
<comment type="caution">
    <text evidence="1">The sequence shown here is derived from an EMBL/GenBank/DDBJ whole genome shotgun (WGS) entry which is preliminary data.</text>
</comment>
<reference evidence="1 2" key="1">
    <citation type="journal article" date="2003" name="Int. J. Syst. Evol. Microbiol.">
        <title>Towards a standardized format for the description of a novel species (of an established genus): Ochrobactrum gallinifaecis sp. nov.</title>
        <authorList>
            <person name="Kampfer P."/>
            <person name="Buczolits S."/>
            <person name="Albrecht A."/>
            <person name="Busse H.J."/>
            <person name="Stackebrandt E."/>
        </authorList>
    </citation>
    <scope>NUCLEOTIDE SEQUENCE [LARGE SCALE GENOMIC DNA]</scope>
    <source>
        <strain evidence="1 2">ISO 196</strain>
    </source>
</reference>
<accession>A0A502BSC3</accession>
<dbReference type="RefSeq" id="WP_140903922.1">
    <property type="nucleotide sequence ID" value="NZ_JBHTMD010000020.1"/>
</dbReference>
<dbReference type="Proteomes" id="UP000315388">
    <property type="component" value="Unassembled WGS sequence"/>
</dbReference>
<organism evidence="1 2">
    <name type="scientific">Brucella gallinifaecis</name>
    <dbReference type="NCBI Taxonomy" id="215590"/>
    <lineage>
        <taxon>Bacteria</taxon>
        <taxon>Pseudomonadati</taxon>
        <taxon>Pseudomonadota</taxon>
        <taxon>Alphaproteobacteria</taxon>
        <taxon>Hyphomicrobiales</taxon>
        <taxon>Brucellaceae</taxon>
        <taxon>Brucella/Ochrobactrum group</taxon>
        <taxon>Brucella</taxon>
    </lineage>
</organism>
<gene>
    <name evidence="1" type="ORF">FHY56_04240</name>
</gene>
<name>A0A502BSC3_9HYPH</name>
<evidence type="ECO:0000313" key="1">
    <source>
        <dbReference type="EMBL" id="TPF76710.1"/>
    </source>
</evidence>